<gene>
    <name evidence="6" type="ORF">BASA50_009055</name>
</gene>
<protein>
    <recommendedName>
        <fullName evidence="5">SH3 domain-containing protein</fullName>
    </recommendedName>
</protein>
<dbReference type="CDD" id="cd12087">
    <property type="entry name" value="TM_EGFR-like"/>
    <property type="match status" value="1"/>
</dbReference>
<feature type="transmembrane region" description="Helical" evidence="4">
    <location>
        <begin position="194"/>
        <end position="215"/>
    </location>
</feature>
<accession>A0ABQ8F2Q0</accession>
<keyword evidence="1 2" id="KW-0728">SH3 domain</keyword>
<dbReference type="SMART" id="SM00326">
    <property type="entry name" value="SH3"/>
    <property type="match status" value="1"/>
</dbReference>
<organism evidence="6 7">
    <name type="scientific">Batrachochytrium salamandrivorans</name>
    <dbReference type="NCBI Taxonomy" id="1357716"/>
    <lineage>
        <taxon>Eukaryota</taxon>
        <taxon>Fungi</taxon>
        <taxon>Fungi incertae sedis</taxon>
        <taxon>Chytridiomycota</taxon>
        <taxon>Chytridiomycota incertae sedis</taxon>
        <taxon>Chytridiomycetes</taxon>
        <taxon>Rhizophydiales</taxon>
        <taxon>Rhizophydiales incertae sedis</taxon>
        <taxon>Batrachochytrium</taxon>
    </lineage>
</organism>
<dbReference type="InterPro" id="IPR001452">
    <property type="entry name" value="SH3_domain"/>
</dbReference>
<dbReference type="SUPFAM" id="SSF50044">
    <property type="entry name" value="SH3-domain"/>
    <property type="match status" value="1"/>
</dbReference>
<keyword evidence="7" id="KW-1185">Reference proteome</keyword>
<comment type="caution">
    <text evidence="6">The sequence shown here is derived from an EMBL/GenBank/DDBJ whole genome shotgun (WGS) entry which is preliminary data.</text>
</comment>
<evidence type="ECO:0000313" key="6">
    <source>
        <dbReference type="EMBL" id="KAH6591055.1"/>
    </source>
</evidence>
<dbReference type="Proteomes" id="UP001648503">
    <property type="component" value="Unassembled WGS sequence"/>
</dbReference>
<reference evidence="6 7" key="1">
    <citation type="submission" date="2021-02" db="EMBL/GenBank/DDBJ databases">
        <title>Variation within the Batrachochytrium salamandrivorans European outbreak.</title>
        <authorList>
            <person name="Kelly M."/>
            <person name="Pasmans F."/>
            <person name="Shea T.P."/>
            <person name="Munoz J.F."/>
            <person name="Carranza S."/>
            <person name="Cuomo C.A."/>
            <person name="Martel A."/>
        </authorList>
    </citation>
    <scope>NUCLEOTIDE SEQUENCE [LARGE SCALE GENOMIC DNA]</scope>
    <source>
        <strain evidence="6 7">AMFP18/2</strain>
    </source>
</reference>
<dbReference type="PROSITE" id="PS50002">
    <property type="entry name" value="SH3"/>
    <property type="match status" value="1"/>
</dbReference>
<feature type="domain" description="SH3" evidence="5">
    <location>
        <begin position="247"/>
        <end position="308"/>
    </location>
</feature>
<evidence type="ECO:0000256" key="1">
    <source>
        <dbReference type="ARBA" id="ARBA00022443"/>
    </source>
</evidence>
<feature type="region of interest" description="Disordered" evidence="3">
    <location>
        <begin position="155"/>
        <end position="186"/>
    </location>
</feature>
<keyword evidence="4" id="KW-1133">Transmembrane helix</keyword>
<evidence type="ECO:0000256" key="3">
    <source>
        <dbReference type="SAM" id="MobiDB-lite"/>
    </source>
</evidence>
<keyword evidence="4" id="KW-0472">Membrane</keyword>
<dbReference type="EMBL" id="JAFCIX010000418">
    <property type="protein sequence ID" value="KAH6591055.1"/>
    <property type="molecule type" value="Genomic_DNA"/>
</dbReference>
<proteinExistence type="predicted"/>
<dbReference type="Gene3D" id="2.30.30.40">
    <property type="entry name" value="SH3 Domains"/>
    <property type="match status" value="1"/>
</dbReference>
<name>A0ABQ8F2Q0_9FUNG</name>
<evidence type="ECO:0000259" key="5">
    <source>
        <dbReference type="PROSITE" id="PS50002"/>
    </source>
</evidence>
<feature type="compositionally biased region" description="Low complexity" evidence="3">
    <location>
        <begin position="155"/>
        <end position="172"/>
    </location>
</feature>
<feature type="compositionally biased region" description="Polar residues" evidence="3">
    <location>
        <begin position="173"/>
        <end position="182"/>
    </location>
</feature>
<feature type="transmembrane region" description="Helical" evidence="4">
    <location>
        <begin position="31"/>
        <end position="53"/>
    </location>
</feature>
<evidence type="ECO:0000256" key="4">
    <source>
        <dbReference type="SAM" id="Phobius"/>
    </source>
</evidence>
<keyword evidence="4" id="KW-0812">Transmembrane</keyword>
<sequence length="338" mass="36169">MPLSSNQHQRKQPYVQLQSAQLSLPSHHHSLFRLLALVLLQLLPLSTFAFSLLDCRTIQSGRSLPISQPLPVSTSGWNVQLCVDVCSMVSTQFALLGGNTCRCILSLATLDQTMHAVNTPECSLDCSDGLPCGSSAALNRFSVYNVTEASLPATNPTSSLSSSSLPPMSTQSNGPTGPSNESVGPGKSINQQQIAIIVGILGGIVICAAIFIILFRRHRKLKATPATPTIDVAGSNDYLIPKLLPRTPNQLYSVHAPYTARRADEMSIEPKQVLAIRNTYSDGWAMGTDLSNGVAGVFPLACLIPDRAKAPMHALIIPERTQESIHISMVPPPLAGTD</sequence>
<evidence type="ECO:0000313" key="7">
    <source>
        <dbReference type="Proteomes" id="UP001648503"/>
    </source>
</evidence>
<dbReference type="InterPro" id="IPR036028">
    <property type="entry name" value="SH3-like_dom_sf"/>
</dbReference>
<evidence type="ECO:0000256" key="2">
    <source>
        <dbReference type="PROSITE-ProRule" id="PRU00192"/>
    </source>
</evidence>